<gene>
    <name evidence="5" type="primary">speE</name>
    <name evidence="8" type="ORF">FIM25_15790</name>
</gene>
<feature type="transmembrane region" description="Helical" evidence="5">
    <location>
        <begin position="38"/>
        <end position="58"/>
    </location>
</feature>
<dbReference type="SUPFAM" id="SSF53335">
    <property type="entry name" value="S-adenosyl-L-methionine-dependent methyltransferases"/>
    <property type="match status" value="1"/>
</dbReference>
<dbReference type="Gene3D" id="3.40.50.150">
    <property type="entry name" value="Vaccinia Virus protein VP39"/>
    <property type="match status" value="1"/>
</dbReference>
<feature type="transmembrane region" description="Helical" evidence="5">
    <location>
        <begin position="573"/>
        <end position="596"/>
    </location>
</feature>
<dbReference type="GO" id="GO:0005829">
    <property type="term" value="C:cytosol"/>
    <property type="evidence" value="ECO:0007669"/>
    <property type="project" value="TreeGrafter"/>
</dbReference>
<feature type="transmembrane region" description="Helical" evidence="5">
    <location>
        <begin position="548"/>
        <end position="566"/>
    </location>
</feature>
<feature type="transmembrane region" description="Helical" evidence="5">
    <location>
        <begin position="103"/>
        <end position="127"/>
    </location>
</feature>
<comment type="similarity">
    <text evidence="1 5">Belongs to the spermidine/spermine synthase family.</text>
</comment>
<proteinExistence type="inferred from homology"/>
<dbReference type="InterPro" id="IPR030374">
    <property type="entry name" value="PABS"/>
</dbReference>
<feature type="transmembrane region" description="Helical" evidence="5">
    <location>
        <begin position="206"/>
        <end position="225"/>
    </location>
</feature>
<comment type="subunit">
    <text evidence="5">Homodimer or homotetramer.</text>
</comment>
<dbReference type="AlphaFoldDB" id="A0A5S5MC84"/>
<dbReference type="PANTHER" id="PTHR11558">
    <property type="entry name" value="SPERMIDINE/SPERMINE SYNTHASE"/>
    <property type="match status" value="1"/>
</dbReference>
<comment type="pathway">
    <text evidence="5">Amine and polyamine biosynthesis; spermidine biosynthesis; spermidine from putrescine: step 1/1.</text>
</comment>
<reference evidence="8 9" key="1">
    <citation type="submission" date="2019-06" db="EMBL/GenBank/DDBJ databases">
        <title>Desulfobotulus mexicanus sp. nov., a novel sulfate-reducing bacterium isolated from the sediment of an alkaline crater lake in Mexico.</title>
        <authorList>
            <person name="Hirschler-Rea A."/>
        </authorList>
    </citation>
    <scope>NUCLEOTIDE SEQUENCE [LARGE SCALE GENOMIC DNA]</scope>
    <source>
        <strain evidence="8 9">PAR22N</strain>
    </source>
</reference>
<organism evidence="8 9">
    <name type="scientific">Desulfobotulus mexicanus</name>
    <dbReference type="NCBI Taxonomy" id="2586642"/>
    <lineage>
        <taxon>Bacteria</taxon>
        <taxon>Pseudomonadati</taxon>
        <taxon>Thermodesulfobacteriota</taxon>
        <taxon>Desulfobacteria</taxon>
        <taxon>Desulfobacterales</taxon>
        <taxon>Desulfobacteraceae</taxon>
        <taxon>Desulfobotulus</taxon>
    </lineage>
</organism>
<dbReference type="GO" id="GO:0008295">
    <property type="term" value="P:spermidine biosynthetic process"/>
    <property type="evidence" value="ECO:0007669"/>
    <property type="project" value="UniProtKB-UniRule"/>
</dbReference>
<feature type="transmembrane region" description="Helical" evidence="5">
    <location>
        <begin position="174"/>
        <end position="194"/>
    </location>
</feature>
<dbReference type="NCBIfam" id="NF037959">
    <property type="entry name" value="MFS_SpdSyn"/>
    <property type="match status" value="1"/>
</dbReference>
<evidence type="ECO:0000256" key="5">
    <source>
        <dbReference type="HAMAP-Rule" id="MF_00198"/>
    </source>
</evidence>
<dbReference type="GO" id="GO:0004766">
    <property type="term" value="F:spermidine synthase activity"/>
    <property type="evidence" value="ECO:0007669"/>
    <property type="project" value="UniProtKB-UniRule"/>
</dbReference>
<feature type="transmembrane region" description="Helical" evidence="5">
    <location>
        <begin position="644"/>
        <end position="664"/>
    </location>
</feature>
<dbReference type="HAMAP" id="MF_00198">
    <property type="entry name" value="Spermidine_synth"/>
    <property type="match status" value="1"/>
</dbReference>
<keyword evidence="9" id="KW-1185">Reference proteome</keyword>
<keyword evidence="4 5" id="KW-0620">Polyamine biosynthesis</keyword>
<protein>
    <recommendedName>
        <fullName evidence="5">Polyamine aminopropyltransferase</fullName>
    </recommendedName>
    <alternativeName>
        <fullName evidence="5">Putrescine aminopropyltransferase</fullName>
        <shortName evidence="5">PAPT</shortName>
    </alternativeName>
    <alternativeName>
        <fullName evidence="5">Spermidine synthase</fullName>
        <shortName evidence="5">SPDS</shortName>
        <shortName evidence="5">SPDSY</shortName>
        <ecNumber evidence="5">2.5.1.16</ecNumber>
    </alternativeName>
</protein>
<dbReference type="CDD" id="cd02440">
    <property type="entry name" value="AdoMet_MTases"/>
    <property type="match status" value="1"/>
</dbReference>
<keyword evidence="5" id="KW-1133">Transmembrane helix</keyword>
<sequence>MKHLIYCAVLLMGFSGITAEILLIRELLSVFSGNELSIAMVLANWLLFEAAGCLLAGIKKEGTGKSIRNFVLLTFLFCSSLLATIPLIRIVKNIMGIAIGESMGLYAMFVTSFLILMPAGMLHGALFTLSCRLLSHFHNEKKNLGGRVYGLEILGTIAGGVVCTWLLIPWGHTLKTVSFIFLFNMAVCLALVLLMYKKDSSCRKTAFWITPVFCCLIWLIFSGQIQRIHEISIQAQWQPHRLEVCRNSPYGSLCVLENKGQYLFFQDGVPVLITPIPDIPFVEKLAHLPLLAHPSPSHIMILGGGAGGLITEILKHPGVKSIDYTELDPMLFELLDIFSTPLTQAELKRPEVRIHAADGRLFLASSDTFYDLVFTGVSEPGTLQTNRYFTKEFFTLAQRRLKPEGILVLTLPGSMGYQNRELKDLGSSIFHTLGEVFPFIRVLPGDGKKIFLASPSADILELNAEKALKVLEERGMGAMQALPWHIEQPLHEGWANWFQHFVKDASTKINEDFRPVGMFYSIAYWNSLYAPDFGRFYGKLEHIRMDGIILFLLPLLLASGLHMAFSPRKIRSFIPLAVFSTGTCAMLFTLILIFAFQSVYGYIFSWIGLLIAFFMAGSALAVPVAEKWMKSIPQTFSLFYKTEIALAGLLCLLPLFIKGVQFLVNQAEMTGAANLLFLLLALSCGFITGIQFPLANRLYLEEKNDESRTAALFYGSDLLGGWLGGMAGGVLLLPVLGLYATCMVMLTLKLGLFLTALFLKFFYLPWR</sequence>
<comment type="function">
    <text evidence="5">Catalyzes the irreversible transfer of a propylamine group from the amino donor S-adenosylmethioninamine (decarboxy-AdoMet) to putrescine (1,4-diaminobutane) to yield spermidine.</text>
</comment>
<evidence type="ECO:0000259" key="7">
    <source>
        <dbReference type="PROSITE" id="PS51006"/>
    </source>
</evidence>
<feature type="transmembrane region" description="Helical" evidence="5">
    <location>
        <begin position="602"/>
        <end position="624"/>
    </location>
</feature>
<feature type="domain" description="PABS" evidence="7">
    <location>
        <begin position="216"/>
        <end position="455"/>
    </location>
</feature>
<keyword evidence="3 5" id="KW-0745">Spermidine biosynthesis</keyword>
<keyword evidence="2 5" id="KW-0808">Transferase</keyword>
<keyword evidence="5" id="KW-0812">Transmembrane</keyword>
<keyword evidence="5" id="KW-0472">Membrane</keyword>
<comment type="caution">
    <text evidence="8">The sequence shown here is derived from an EMBL/GenBank/DDBJ whole genome shotgun (WGS) entry which is preliminary data.</text>
</comment>
<evidence type="ECO:0000256" key="3">
    <source>
        <dbReference type="ARBA" id="ARBA00023066"/>
    </source>
</evidence>
<dbReference type="RefSeq" id="WP_139450824.1">
    <property type="nucleotide sequence ID" value="NZ_VDMB01000036.1"/>
</dbReference>
<dbReference type="InterPro" id="IPR029063">
    <property type="entry name" value="SAM-dependent_MTases_sf"/>
</dbReference>
<dbReference type="GO" id="GO:0005886">
    <property type="term" value="C:plasma membrane"/>
    <property type="evidence" value="ECO:0007669"/>
    <property type="project" value="UniProtKB-SubCell"/>
</dbReference>
<accession>A0A5S5MC84</accession>
<dbReference type="EC" id="2.5.1.16" evidence="5"/>
<dbReference type="InterPro" id="IPR001045">
    <property type="entry name" value="Spermi_synthase"/>
</dbReference>
<dbReference type="Proteomes" id="UP000321899">
    <property type="component" value="Unassembled WGS sequence"/>
</dbReference>
<dbReference type="EMBL" id="VDMB01000036">
    <property type="protein sequence ID" value="TYT73300.1"/>
    <property type="molecule type" value="Genomic_DNA"/>
</dbReference>
<feature type="binding site" evidence="5">
    <location>
        <position position="326"/>
    </location>
    <ligand>
        <name>S-methyl-5'-thioadenosine</name>
        <dbReference type="ChEBI" id="CHEBI:17509"/>
    </ligand>
</feature>
<feature type="binding site" evidence="5">
    <location>
        <begin position="358"/>
        <end position="359"/>
    </location>
    <ligand>
        <name>S-methyl-5'-thioadenosine</name>
        <dbReference type="ChEBI" id="CHEBI:17509"/>
    </ligand>
</feature>
<feature type="transmembrane region" description="Helical" evidence="5">
    <location>
        <begin position="711"/>
        <end position="732"/>
    </location>
</feature>
<comment type="subcellular location">
    <subcellularLocation>
        <location evidence="5">Cell membrane</location>
        <topology evidence="5">Multi-pass membrane protein</topology>
    </subcellularLocation>
</comment>
<feature type="transmembrane region" description="Helical" evidence="5">
    <location>
        <begin position="676"/>
        <end position="699"/>
    </location>
</feature>
<dbReference type="Pfam" id="PF01564">
    <property type="entry name" value="Spermine_synth"/>
    <property type="match status" value="1"/>
</dbReference>
<name>A0A5S5MC84_9BACT</name>
<feature type="transmembrane region" description="Helical" evidence="5">
    <location>
        <begin position="148"/>
        <end position="168"/>
    </location>
</feature>
<evidence type="ECO:0000256" key="6">
    <source>
        <dbReference type="PROSITE-ProRule" id="PRU00354"/>
    </source>
</evidence>
<comment type="caution">
    <text evidence="5 6">Lacks conserved residue(s) required for the propagation of feature annotation.</text>
</comment>
<feature type="transmembrane region" description="Helical" evidence="5">
    <location>
        <begin position="70"/>
        <end position="91"/>
    </location>
</feature>
<keyword evidence="5" id="KW-1003">Cell membrane</keyword>
<evidence type="ECO:0000256" key="4">
    <source>
        <dbReference type="ARBA" id="ARBA00023115"/>
    </source>
</evidence>
<feature type="transmembrane region" description="Helical" evidence="5">
    <location>
        <begin position="738"/>
        <end position="763"/>
    </location>
</feature>
<evidence type="ECO:0000256" key="1">
    <source>
        <dbReference type="ARBA" id="ARBA00007867"/>
    </source>
</evidence>
<dbReference type="PROSITE" id="PS51006">
    <property type="entry name" value="PABS_2"/>
    <property type="match status" value="1"/>
</dbReference>
<comment type="caution">
    <text evidence="5">Lacks the conserved Asp active site.</text>
</comment>
<evidence type="ECO:0000313" key="8">
    <source>
        <dbReference type="EMBL" id="TYT73300.1"/>
    </source>
</evidence>
<dbReference type="PANTHER" id="PTHR11558:SF11">
    <property type="entry name" value="SPERMIDINE SYNTHASE"/>
    <property type="match status" value="1"/>
</dbReference>
<dbReference type="UniPathway" id="UPA00248">
    <property type="reaction ID" value="UER00314"/>
</dbReference>
<dbReference type="OrthoDB" id="225091at2"/>
<evidence type="ECO:0000313" key="9">
    <source>
        <dbReference type="Proteomes" id="UP000321899"/>
    </source>
</evidence>
<comment type="catalytic activity">
    <reaction evidence="5">
        <text>S-adenosyl 3-(methylsulfanyl)propylamine + putrescine = S-methyl-5'-thioadenosine + spermidine + H(+)</text>
        <dbReference type="Rhea" id="RHEA:12721"/>
        <dbReference type="ChEBI" id="CHEBI:15378"/>
        <dbReference type="ChEBI" id="CHEBI:17509"/>
        <dbReference type="ChEBI" id="CHEBI:57443"/>
        <dbReference type="ChEBI" id="CHEBI:57834"/>
        <dbReference type="ChEBI" id="CHEBI:326268"/>
        <dbReference type="EC" id="2.5.1.16"/>
    </reaction>
</comment>
<evidence type="ECO:0000256" key="2">
    <source>
        <dbReference type="ARBA" id="ARBA00022679"/>
    </source>
</evidence>